<feature type="signal peptide" evidence="1">
    <location>
        <begin position="1"/>
        <end position="17"/>
    </location>
</feature>
<protein>
    <submittedName>
        <fullName evidence="2">Uncharacterized protein</fullName>
    </submittedName>
</protein>
<organism evidence="2">
    <name type="scientific">Neobodo designis</name>
    <name type="common">Flagellated protozoan</name>
    <name type="synonym">Bodo designis</name>
    <dbReference type="NCBI Taxonomy" id="312471"/>
    <lineage>
        <taxon>Eukaryota</taxon>
        <taxon>Discoba</taxon>
        <taxon>Euglenozoa</taxon>
        <taxon>Kinetoplastea</taxon>
        <taxon>Metakinetoplastina</taxon>
        <taxon>Neobodonida</taxon>
        <taxon>Neobodo</taxon>
    </lineage>
</organism>
<gene>
    <name evidence="2" type="ORF">NDES1114_LOCUS18523</name>
    <name evidence="3" type="ORF">NDES1114_LOCUS18524</name>
</gene>
<dbReference type="EMBL" id="HBGF01027950">
    <property type="protein sequence ID" value="CAD9123304.1"/>
    <property type="molecule type" value="Transcribed_RNA"/>
</dbReference>
<evidence type="ECO:0000313" key="2">
    <source>
        <dbReference type="EMBL" id="CAD9123304.1"/>
    </source>
</evidence>
<accession>A0A6U4T8W0</accession>
<dbReference type="AlphaFoldDB" id="A0A6U4T8W0"/>
<evidence type="ECO:0000313" key="3">
    <source>
        <dbReference type="EMBL" id="CAD9123306.1"/>
    </source>
</evidence>
<name>A0A6U4T8W0_NEODS</name>
<proteinExistence type="predicted"/>
<reference evidence="2" key="1">
    <citation type="submission" date="2021-01" db="EMBL/GenBank/DDBJ databases">
        <authorList>
            <person name="Corre E."/>
            <person name="Pelletier E."/>
            <person name="Niang G."/>
            <person name="Scheremetjew M."/>
            <person name="Finn R."/>
            <person name="Kale V."/>
            <person name="Holt S."/>
            <person name="Cochrane G."/>
            <person name="Meng A."/>
            <person name="Brown T."/>
            <person name="Cohen L."/>
        </authorList>
    </citation>
    <scope>NUCLEOTIDE SEQUENCE</scope>
    <source>
        <strain evidence="2">CCAP 1951/1</strain>
    </source>
</reference>
<sequence length="130" mass="13283">MVLGLLGISPVTTSVFAATSNVVSAVYFGALPGGRAMVKWGGFSNAGIVITGMYFGKDDPFVQHALVAIACSSMGAVMGLHAVRIAGTTAADHVLHTRIAAGGFGVLALDQYAAAYIRRPAPVGYGYSGY</sequence>
<keyword evidence="1" id="KW-0732">Signal</keyword>
<evidence type="ECO:0000256" key="1">
    <source>
        <dbReference type="SAM" id="SignalP"/>
    </source>
</evidence>
<dbReference type="EMBL" id="HBGF01027951">
    <property type="protein sequence ID" value="CAD9123306.1"/>
    <property type="molecule type" value="Transcribed_RNA"/>
</dbReference>
<feature type="chain" id="PRO_5036393930" evidence="1">
    <location>
        <begin position="18"/>
        <end position="130"/>
    </location>
</feature>